<dbReference type="RefSeq" id="WP_280762106.1">
    <property type="nucleotide sequence ID" value="NZ_JARXVC010000011.1"/>
</dbReference>
<evidence type="ECO:0000256" key="1">
    <source>
        <dbReference type="SAM" id="MobiDB-lite"/>
    </source>
</evidence>
<feature type="region of interest" description="Disordered" evidence="1">
    <location>
        <begin position="1"/>
        <end position="58"/>
    </location>
</feature>
<feature type="compositionally biased region" description="Low complexity" evidence="1">
    <location>
        <begin position="1"/>
        <end position="31"/>
    </location>
</feature>
<dbReference type="EMBL" id="JARXVC010000011">
    <property type="protein sequence ID" value="MDH6282810.1"/>
    <property type="molecule type" value="Genomic_DNA"/>
</dbReference>
<keyword evidence="3" id="KW-1185">Reference proteome</keyword>
<sequence length="241" mass="25612">MADEATTTDVSADVTDPVETPTPAVEPVETVPGEDSGSSVQAADPAPEAPAEKTYSEDYVRKLRKEAADNRVKGTEAAKQAAEDAERALTERLGKALGFIKDDGPVDPAQLLEQAAAEKDAIARERDTSEAQLRAYQVKDALNTAASKHDGDTSILLPFLKGEGLLDKLDPSTDDFAAQVDALVSEAVTNNPKLKKEPVQVAAPRSGGDLSGGNAAPKAGGPKSIDDLRRERREKRERDRV</sequence>
<accession>A0ABT6MER9</accession>
<organism evidence="2 3">
    <name type="scientific">Prescottella agglutinans</name>
    <dbReference type="NCBI Taxonomy" id="1644129"/>
    <lineage>
        <taxon>Bacteria</taxon>
        <taxon>Bacillati</taxon>
        <taxon>Actinomycetota</taxon>
        <taxon>Actinomycetes</taxon>
        <taxon>Mycobacteriales</taxon>
        <taxon>Nocardiaceae</taxon>
        <taxon>Prescottella</taxon>
    </lineage>
</organism>
<evidence type="ECO:0000313" key="2">
    <source>
        <dbReference type="EMBL" id="MDH6282810.1"/>
    </source>
</evidence>
<dbReference type="Proteomes" id="UP001160334">
    <property type="component" value="Unassembled WGS sequence"/>
</dbReference>
<proteinExistence type="predicted"/>
<comment type="caution">
    <text evidence="2">The sequence shown here is derived from an EMBL/GenBank/DDBJ whole genome shotgun (WGS) entry which is preliminary data.</text>
</comment>
<gene>
    <name evidence="2" type="ORF">M2280_004047</name>
</gene>
<evidence type="ECO:0000313" key="3">
    <source>
        <dbReference type="Proteomes" id="UP001160334"/>
    </source>
</evidence>
<feature type="compositionally biased region" description="Basic and acidic residues" evidence="1">
    <location>
        <begin position="224"/>
        <end position="241"/>
    </location>
</feature>
<name>A0ABT6MER9_9NOCA</name>
<feature type="compositionally biased region" description="Low complexity" evidence="1">
    <location>
        <begin position="212"/>
        <end position="223"/>
    </location>
</feature>
<evidence type="ECO:0008006" key="4">
    <source>
        <dbReference type="Google" id="ProtNLM"/>
    </source>
</evidence>
<feature type="region of interest" description="Disordered" evidence="1">
    <location>
        <begin position="191"/>
        <end position="241"/>
    </location>
</feature>
<reference evidence="2 3" key="1">
    <citation type="submission" date="2023-04" db="EMBL/GenBank/DDBJ databases">
        <title>Forest soil microbial communities from Buena Vista Peninsula, Colon Province, Panama.</title>
        <authorList>
            <person name="Bouskill N."/>
        </authorList>
    </citation>
    <scope>NUCLEOTIDE SEQUENCE [LARGE SCALE GENOMIC DNA]</scope>
    <source>
        <strain evidence="2 3">CFH S0262</strain>
    </source>
</reference>
<protein>
    <recommendedName>
        <fullName evidence="4">Scaffolding protein</fullName>
    </recommendedName>
</protein>